<gene>
    <name evidence="2" type="ORF">G2W53_026547</name>
</gene>
<dbReference type="AlphaFoldDB" id="A0A834WFS0"/>
<name>A0A834WFS0_9FABA</name>
<evidence type="ECO:0000313" key="3">
    <source>
        <dbReference type="Proteomes" id="UP000634136"/>
    </source>
</evidence>
<sequence length="173" mass="18435">MAVGRSHIISSVPSSSTHHIQLEVHVLNPFLPSPISRSPPLTAGDRILPLASGSTGSPGQKSISSSPTSSTTSTTSSLSSIPSLASTCSKQSLMEAAFVISEEMGRAKQSFTLNSSQLLPIPDKMHLNPILSKKQRTLELDNSSEPNSQFIICQPNPRKPCFLCNSRNNPILG</sequence>
<feature type="region of interest" description="Disordered" evidence="1">
    <location>
        <begin position="41"/>
        <end position="82"/>
    </location>
</feature>
<feature type="compositionally biased region" description="Low complexity" evidence="1">
    <location>
        <begin position="54"/>
        <end position="82"/>
    </location>
</feature>
<comment type="caution">
    <text evidence="2">The sequence shown here is derived from an EMBL/GenBank/DDBJ whole genome shotgun (WGS) entry which is preliminary data.</text>
</comment>
<reference evidence="2" key="1">
    <citation type="submission" date="2020-09" db="EMBL/GenBank/DDBJ databases">
        <title>Genome-Enabled Discovery of Anthraquinone Biosynthesis in Senna tora.</title>
        <authorList>
            <person name="Kang S.-H."/>
            <person name="Pandey R.P."/>
            <person name="Lee C.-M."/>
            <person name="Sim J.-S."/>
            <person name="Jeong J.-T."/>
            <person name="Choi B.-S."/>
            <person name="Jung M."/>
            <person name="Ginzburg D."/>
            <person name="Zhao K."/>
            <person name="Won S.Y."/>
            <person name="Oh T.-J."/>
            <person name="Yu Y."/>
            <person name="Kim N.-H."/>
            <person name="Lee O.R."/>
            <person name="Lee T.-H."/>
            <person name="Bashyal P."/>
            <person name="Kim T.-S."/>
            <person name="Lee W.-H."/>
            <person name="Kawkins C."/>
            <person name="Kim C.-K."/>
            <person name="Kim J.S."/>
            <person name="Ahn B.O."/>
            <person name="Rhee S.Y."/>
            <person name="Sohng J.K."/>
        </authorList>
    </citation>
    <scope>NUCLEOTIDE SEQUENCE</scope>
    <source>
        <tissue evidence="2">Leaf</tissue>
    </source>
</reference>
<evidence type="ECO:0000256" key="1">
    <source>
        <dbReference type="SAM" id="MobiDB-lite"/>
    </source>
</evidence>
<dbReference type="Proteomes" id="UP000634136">
    <property type="component" value="Unassembled WGS sequence"/>
</dbReference>
<accession>A0A834WFS0</accession>
<dbReference type="EMBL" id="JAAIUW010000008">
    <property type="protein sequence ID" value="KAF7821092.1"/>
    <property type="molecule type" value="Genomic_DNA"/>
</dbReference>
<keyword evidence="3" id="KW-1185">Reference proteome</keyword>
<organism evidence="2 3">
    <name type="scientific">Senna tora</name>
    <dbReference type="NCBI Taxonomy" id="362788"/>
    <lineage>
        <taxon>Eukaryota</taxon>
        <taxon>Viridiplantae</taxon>
        <taxon>Streptophyta</taxon>
        <taxon>Embryophyta</taxon>
        <taxon>Tracheophyta</taxon>
        <taxon>Spermatophyta</taxon>
        <taxon>Magnoliopsida</taxon>
        <taxon>eudicotyledons</taxon>
        <taxon>Gunneridae</taxon>
        <taxon>Pentapetalae</taxon>
        <taxon>rosids</taxon>
        <taxon>fabids</taxon>
        <taxon>Fabales</taxon>
        <taxon>Fabaceae</taxon>
        <taxon>Caesalpinioideae</taxon>
        <taxon>Cassia clade</taxon>
        <taxon>Senna</taxon>
    </lineage>
</organism>
<proteinExistence type="predicted"/>
<evidence type="ECO:0000313" key="2">
    <source>
        <dbReference type="EMBL" id="KAF7821092.1"/>
    </source>
</evidence>
<protein>
    <submittedName>
        <fullName evidence="2">Uncharacterized protein</fullName>
    </submittedName>
</protein>